<feature type="domain" description="3-dehydroquinate synthase N-terminal" evidence="20">
    <location>
        <begin position="68"/>
        <end position="180"/>
    </location>
</feature>
<keyword evidence="17 19" id="KW-0456">Lyase</keyword>
<dbReference type="HAMAP" id="MF_00110">
    <property type="entry name" value="DHQ_synthase"/>
    <property type="match status" value="1"/>
</dbReference>
<evidence type="ECO:0000256" key="7">
    <source>
        <dbReference type="ARBA" id="ARBA00005412"/>
    </source>
</evidence>
<dbReference type="AlphaFoldDB" id="A0A7X1B4W5"/>
<evidence type="ECO:0000256" key="10">
    <source>
        <dbReference type="ARBA" id="ARBA00022490"/>
    </source>
</evidence>
<evidence type="ECO:0000256" key="9">
    <source>
        <dbReference type="ARBA" id="ARBA00017684"/>
    </source>
</evidence>
<evidence type="ECO:0000256" key="6">
    <source>
        <dbReference type="ARBA" id="ARBA00004661"/>
    </source>
</evidence>
<evidence type="ECO:0000256" key="15">
    <source>
        <dbReference type="ARBA" id="ARBA00023027"/>
    </source>
</evidence>
<evidence type="ECO:0000256" key="18">
    <source>
        <dbReference type="ARBA" id="ARBA00023285"/>
    </source>
</evidence>
<accession>A0A7X1B4W5</accession>
<dbReference type="Proteomes" id="UP000526501">
    <property type="component" value="Unassembled WGS sequence"/>
</dbReference>
<keyword evidence="11 19" id="KW-0028">Amino-acid biosynthesis</keyword>
<evidence type="ECO:0000256" key="2">
    <source>
        <dbReference type="ARBA" id="ARBA00001911"/>
    </source>
</evidence>
<comment type="catalytic activity">
    <reaction evidence="1 19">
        <text>7-phospho-2-dehydro-3-deoxy-D-arabino-heptonate = 3-dehydroquinate + phosphate</text>
        <dbReference type="Rhea" id="RHEA:21968"/>
        <dbReference type="ChEBI" id="CHEBI:32364"/>
        <dbReference type="ChEBI" id="CHEBI:43474"/>
        <dbReference type="ChEBI" id="CHEBI:58394"/>
        <dbReference type="EC" id="4.2.3.4"/>
    </reaction>
</comment>
<comment type="cofactor">
    <cofactor evidence="2 19">
        <name>NAD(+)</name>
        <dbReference type="ChEBI" id="CHEBI:57540"/>
    </cofactor>
</comment>
<organism evidence="22 23">
    <name type="scientific">Pelagicoccus albus</name>
    <dbReference type="NCBI Taxonomy" id="415222"/>
    <lineage>
        <taxon>Bacteria</taxon>
        <taxon>Pseudomonadati</taxon>
        <taxon>Verrucomicrobiota</taxon>
        <taxon>Opitutia</taxon>
        <taxon>Puniceicoccales</taxon>
        <taxon>Pelagicoccaceae</taxon>
        <taxon>Pelagicoccus</taxon>
    </lineage>
</organism>
<reference evidence="22 23" key="1">
    <citation type="submission" date="2020-07" db="EMBL/GenBank/DDBJ databases">
        <authorList>
            <person name="Feng X."/>
        </authorList>
    </citation>
    <scope>NUCLEOTIDE SEQUENCE [LARGE SCALE GENOMIC DNA]</scope>
    <source>
        <strain evidence="22 23">JCM23202</strain>
    </source>
</reference>
<feature type="binding site" evidence="19">
    <location>
        <begin position="130"/>
        <end position="131"/>
    </location>
    <ligand>
        <name>NAD(+)</name>
        <dbReference type="ChEBI" id="CHEBI:57540"/>
    </ligand>
</feature>
<feature type="binding site" evidence="19">
    <location>
        <position position="152"/>
    </location>
    <ligand>
        <name>NAD(+)</name>
        <dbReference type="ChEBI" id="CHEBI:57540"/>
    </ligand>
</feature>
<comment type="caution">
    <text evidence="19">Lacks conserved residue(s) required for the propagation of feature annotation.</text>
</comment>
<evidence type="ECO:0000256" key="12">
    <source>
        <dbReference type="ARBA" id="ARBA00022723"/>
    </source>
</evidence>
<evidence type="ECO:0000259" key="21">
    <source>
        <dbReference type="Pfam" id="PF24621"/>
    </source>
</evidence>
<dbReference type="InterPro" id="IPR016037">
    <property type="entry name" value="DHQ_synth_AroB"/>
</dbReference>
<dbReference type="Pfam" id="PF24621">
    <property type="entry name" value="DHQS_C"/>
    <property type="match status" value="1"/>
</dbReference>
<keyword evidence="14 19" id="KW-0862">Zinc</keyword>
<keyword evidence="15 19" id="KW-0520">NAD</keyword>
<evidence type="ECO:0000256" key="3">
    <source>
        <dbReference type="ARBA" id="ARBA00001947"/>
    </source>
</evidence>
<evidence type="ECO:0000256" key="13">
    <source>
        <dbReference type="ARBA" id="ARBA00022741"/>
    </source>
</evidence>
<dbReference type="InterPro" id="IPR030960">
    <property type="entry name" value="DHQS/DOIS_N"/>
</dbReference>
<evidence type="ECO:0000259" key="20">
    <source>
        <dbReference type="Pfam" id="PF01761"/>
    </source>
</evidence>
<evidence type="ECO:0000256" key="1">
    <source>
        <dbReference type="ARBA" id="ARBA00001393"/>
    </source>
</evidence>
<comment type="similarity">
    <text evidence="7 19">Belongs to the sugar phosphate cyclases superfamily. Dehydroquinate synthase family.</text>
</comment>
<protein>
    <recommendedName>
        <fullName evidence="9 19">3-dehydroquinate synthase</fullName>
        <shortName evidence="19">DHQS</shortName>
        <ecNumber evidence="8 19">4.2.3.4</ecNumber>
    </recommendedName>
</protein>
<dbReference type="InterPro" id="IPR030963">
    <property type="entry name" value="DHQ_synth_fam"/>
</dbReference>
<keyword evidence="23" id="KW-1185">Reference proteome</keyword>
<dbReference type="GO" id="GO:0009073">
    <property type="term" value="P:aromatic amino acid family biosynthetic process"/>
    <property type="evidence" value="ECO:0007669"/>
    <property type="project" value="UniProtKB-KW"/>
</dbReference>
<dbReference type="InterPro" id="IPR056179">
    <property type="entry name" value="DHQS_C"/>
</dbReference>
<dbReference type="RefSeq" id="WP_185659548.1">
    <property type="nucleotide sequence ID" value="NZ_CAWPOO010000006.1"/>
</dbReference>
<dbReference type="Gene3D" id="3.40.50.1970">
    <property type="match status" value="1"/>
</dbReference>
<dbReference type="GO" id="GO:0003856">
    <property type="term" value="F:3-dehydroquinate synthase activity"/>
    <property type="evidence" value="ECO:0007669"/>
    <property type="project" value="UniProtKB-UniRule"/>
</dbReference>
<dbReference type="GO" id="GO:0009423">
    <property type="term" value="P:chorismate biosynthetic process"/>
    <property type="evidence" value="ECO:0007669"/>
    <property type="project" value="UniProtKB-UniRule"/>
</dbReference>
<keyword evidence="12 19" id="KW-0479">Metal-binding</keyword>
<evidence type="ECO:0000256" key="19">
    <source>
        <dbReference type="HAMAP-Rule" id="MF_00110"/>
    </source>
</evidence>
<evidence type="ECO:0000256" key="5">
    <source>
        <dbReference type="ARBA" id="ARBA00004496"/>
    </source>
</evidence>
<sequence>MSITKQVTVETSRSSYPIYIGRNLGSQLKAEIKKLSEQKGIVAIVTDSNVKEAQAAWFEDLGEDVPLLVVPAGETSKSISFFAKALDFLAANKLDRGGVVLAVGGGVVGDLTGYAAASYLRGIRFIQVPTTLLAMVDSSVGGKTGINILAGKNLVGAFHQPIAVYSDLEMLKTMPPREFAAGMAEIIKHGMLQDAELFDLLEENPVTGPDDQRLDAVVEWNCMIKAAVVNADEKETAASGGRALLNLGHTFGHAIENVAGYGEYLHGEAIGIGLVAAALLSEKLGYLSEEDVARIRKVVSDHGLPVALNSPLPAASLLAAMRLDKKVKAGVIRFVIMKRIGKAETIESADMDLVEDIWRSCGAA</sequence>
<dbReference type="GO" id="GO:0046872">
    <property type="term" value="F:metal ion binding"/>
    <property type="evidence" value="ECO:0007669"/>
    <property type="project" value="UniProtKB-KW"/>
</dbReference>
<dbReference type="Pfam" id="PF01761">
    <property type="entry name" value="DHQ_synthase"/>
    <property type="match status" value="1"/>
</dbReference>
<dbReference type="CDD" id="cd08195">
    <property type="entry name" value="DHQS"/>
    <property type="match status" value="1"/>
</dbReference>
<keyword evidence="18 19" id="KW-0170">Cobalt</keyword>
<dbReference type="GO" id="GO:0000166">
    <property type="term" value="F:nucleotide binding"/>
    <property type="evidence" value="ECO:0007669"/>
    <property type="project" value="UniProtKB-KW"/>
</dbReference>
<feature type="binding site" evidence="19">
    <location>
        <position position="143"/>
    </location>
    <ligand>
        <name>NAD(+)</name>
        <dbReference type="ChEBI" id="CHEBI:57540"/>
    </ligand>
</feature>
<dbReference type="GO" id="GO:0008652">
    <property type="term" value="P:amino acid biosynthetic process"/>
    <property type="evidence" value="ECO:0007669"/>
    <property type="project" value="UniProtKB-KW"/>
</dbReference>
<comment type="pathway">
    <text evidence="6 19">Metabolic intermediate biosynthesis; chorismate biosynthesis; chorismate from D-erythrose 4-phosphate and phosphoenolpyruvate: step 2/7.</text>
</comment>
<feature type="binding site" evidence="19">
    <location>
        <position position="249"/>
    </location>
    <ligand>
        <name>Zn(2+)</name>
        <dbReference type="ChEBI" id="CHEBI:29105"/>
    </ligand>
</feature>
<comment type="subcellular location">
    <subcellularLocation>
        <location evidence="5 19">Cytoplasm</location>
    </subcellularLocation>
</comment>
<keyword evidence="16 19" id="KW-0057">Aromatic amino acid biosynthesis</keyword>
<keyword evidence="13 19" id="KW-0547">Nucleotide-binding</keyword>
<dbReference type="EC" id="4.2.3.4" evidence="8 19"/>
<comment type="function">
    <text evidence="4 19">Catalyzes the conversion of 3-deoxy-D-arabino-heptulosonate 7-phosphate (DAHP) to dehydroquinate (DHQ).</text>
</comment>
<dbReference type="PANTHER" id="PTHR43622">
    <property type="entry name" value="3-DEHYDROQUINATE SYNTHASE"/>
    <property type="match status" value="1"/>
</dbReference>
<feature type="binding site" evidence="19">
    <location>
        <position position="266"/>
    </location>
    <ligand>
        <name>Zn(2+)</name>
        <dbReference type="ChEBI" id="CHEBI:29105"/>
    </ligand>
</feature>
<dbReference type="GO" id="GO:0005737">
    <property type="term" value="C:cytoplasm"/>
    <property type="evidence" value="ECO:0007669"/>
    <property type="project" value="UniProtKB-SubCell"/>
</dbReference>
<evidence type="ECO:0000313" key="22">
    <source>
        <dbReference type="EMBL" id="MBC2605681.1"/>
    </source>
</evidence>
<evidence type="ECO:0000256" key="4">
    <source>
        <dbReference type="ARBA" id="ARBA00003485"/>
    </source>
</evidence>
<dbReference type="UniPathway" id="UPA00053">
    <property type="reaction ID" value="UER00085"/>
</dbReference>
<keyword evidence="10 19" id="KW-0963">Cytoplasm</keyword>
<dbReference type="PANTHER" id="PTHR43622:SF7">
    <property type="entry name" value="3-DEHYDROQUINATE SYNTHASE, CHLOROPLASTIC"/>
    <property type="match status" value="1"/>
</dbReference>
<feature type="binding site" evidence="19">
    <location>
        <begin position="106"/>
        <end position="110"/>
    </location>
    <ligand>
        <name>NAD(+)</name>
        <dbReference type="ChEBI" id="CHEBI:57540"/>
    </ligand>
</feature>
<name>A0A7X1B4W5_9BACT</name>
<feature type="domain" description="3-dehydroquinate synthase C-terminal" evidence="21">
    <location>
        <begin position="182"/>
        <end position="327"/>
    </location>
</feature>
<comment type="cofactor">
    <cofactor evidence="19">
        <name>Co(2+)</name>
        <dbReference type="ChEBI" id="CHEBI:48828"/>
    </cofactor>
    <cofactor evidence="19">
        <name>Zn(2+)</name>
        <dbReference type="ChEBI" id="CHEBI:29105"/>
    </cofactor>
    <text evidence="19">Binds 1 divalent metal cation per subunit. Can use either Co(2+) or Zn(2+).</text>
</comment>
<dbReference type="FunFam" id="3.40.50.1970:FF:000007">
    <property type="entry name" value="Pentafunctional AROM polypeptide"/>
    <property type="match status" value="1"/>
</dbReference>
<gene>
    <name evidence="19 22" type="primary">aroB</name>
    <name evidence="22" type="ORF">H5P27_06455</name>
</gene>
<evidence type="ECO:0000256" key="14">
    <source>
        <dbReference type="ARBA" id="ARBA00022833"/>
    </source>
</evidence>
<evidence type="ECO:0000313" key="23">
    <source>
        <dbReference type="Proteomes" id="UP000526501"/>
    </source>
</evidence>
<evidence type="ECO:0000256" key="8">
    <source>
        <dbReference type="ARBA" id="ARBA00013031"/>
    </source>
</evidence>
<dbReference type="NCBIfam" id="TIGR01357">
    <property type="entry name" value="aroB"/>
    <property type="match status" value="1"/>
</dbReference>
<evidence type="ECO:0000256" key="16">
    <source>
        <dbReference type="ARBA" id="ARBA00023141"/>
    </source>
</evidence>
<dbReference type="SUPFAM" id="SSF56796">
    <property type="entry name" value="Dehydroquinate synthase-like"/>
    <property type="match status" value="1"/>
</dbReference>
<dbReference type="PIRSF" id="PIRSF001455">
    <property type="entry name" value="DHQ_synth"/>
    <property type="match status" value="1"/>
</dbReference>
<dbReference type="EMBL" id="JACHVC010000006">
    <property type="protein sequence ID" value="MBC2605681.1"/>
    <property type="molecule type" value="Genomic_DNA"/>
</dbReference>
<evidence type="ECO:0000256" key="17">
    <source>
        <dbReference type="ARBA" id="ARBA00023239"/>
    </source>
</evidence>
<proteinExistence type="inferred from homology"/>
<dbReference type="Gene3D" id="1.20.1090.10">
    <property type="entry name" value="Dehydroquinate synthase-like - alpha domain"/>
    <property type="match status" value="1"/>
</dbReference>
<comment type="cofactor">
    <cofactor evidence="3">
        <name>Zn(2+)</name>
        <dbReference type="ChEBI" id="CHEBI:29105"/>
    </cofactor>
</comment>
<feature type="binding site" evidence="19">
    <location>
        <position position="185"/>
    </location>
    <ligand>
        <name>Zn(2+)</name>
        <dbReference type="ChEBI" id="CHEBI:29105"/>
    </ligand>
</feature>
<dbReference type="InterPro" id="IPR050071">
    <property type="entry name" value="Dehydroquinate_synthase"/>
</dbReference>
<comment type="caution">
    <text evidence="22">The sequence shown here is derived from an EMBL/GenBank/DDBJ whole genome shotgun (WGS) entry which is preliminary data.</text>
</comment>
<evidence type="ECO:0000256" key="11">
    <source>
        <dbReference type="ARBA" id="ARBA00022605"/>
    </source>
</evidence>